<protein>
    <recommendedName>
        <fullName evidence="1">PiggyBac transposable element-derived protein domain-containing protein</fullName>
    </recommendedName>
</protein>
<proteinExistence type="predicted"/>
<accession>A0ABQ9I565</accession>
<dbReference type="PANTHER" id="PTHR47055">
    <property type="entry name" value="DDE_TNP_1_7 DOMAIN-CONTAINING PROTEIN"/>
    <property type="match status" value="1"/>
</dbReference>
<dbReference type="InterPro" id="IPR029526">
    <property type="entry name" value="PGBD"/>
</dbReference>
<evidence type="ECO:0000259" key="1">
    <source>
        <dbReference type="Pfam" id="PF13843"/>
    </source>
</evidence>
<comment type="caution">
    <text evidence="2">The sequence shown here is derived from an EMBL/GenBank/DDBJ whole genome shotgun (WGS) entry which is preliminary data.</text>
</comment>
<dbReference type="Proteomes" id="UP001159363">
    <property type="component" value="Chromosome 2"/>
</dbReference>
<dbReference type="Pfam" id="PF13843">
    <property type="entry name" value="DDE_Tnp_1_7"/>
    <property type="match status" value="1"/>
</dbReference>
<reference evidence="2 3" key="1">
    <citation type="submission" date="2023-02" db="EMBL/GenBank/DDBJ databases">
        <title>LHISI_Scaffold_Assembly.</title>
        <authorList>
            <person name="Stuart O.P."/>
            <person name="Cleave R."/>
            <person name="Magrath M.J.L."/>
            <person name="Mikheyev A.S."/>
        </authorList>
    </citation>
    <scope>NUCLEOTIDE SEQUENCE [LARGE SCALE GENOMIC DNA]</scope>
    <source>
        <strain evidence="2">Daus_M_001</strain>
        <tissue evidence="2">Leg muscle</tissue>
    </source>
</reference>
<gene>
    <name evidence="2" type="ORF">PR048_004334</name>
</gene>
<evidence type="ECO:0000313" key="3">
    <source>
        <dbReference type="Proteomes" id="UP001159363"/>
    </source>
</evidence>
<sequence>MQTVYKRKTYPLWIQAGPCLGWWLVGGDPPPPPRESLMGAKYSTRGEKSRNFDFFNLGFVVDGREGAKFHNFDFHPPPPPTLFKALWTGATKTGYIVWTDPYQCAKSNATPDYKQMGLGASIVLQYVDVLRITGQLNFHIFSDDFLNLIPLPSELRKRNIRGTGTIRENILGTCCLTHSNNINKTSRGKSETKVERSEGIVITKWNDNRVVTIASISAPATHIHKISRYPPPPKRLCFSQPHNIHIYNKNMGDVDKADQNISLYRISIRDTTMVNLDLLAFRRRLAISILEKNSKSTKSQGRPSRTDLKDSWFDGKDHWEIPQDKQTRCRMCHMRTTTRCVKCDVLVHVKCFLDYHTVK</sequence>
<organism evidence="2 3">
    <name type="scientific">Dryococelus australis</name>
    <dbReference type="NCBI Taxonomy" id="614101"/>
    <lineage>
        <taxon>Eukaryota</taxon>
        <taxon>Metazoa</taxon>
        <taxon>Ecdysozoa</taxon>
        <taxon>Arthropoda</taxon>
        <taxon>Hexapoda</taxon>
        <taxon>Insecta</taxon>
        <taxon>Pterygota</taxon>
        <taxon>Neoptera</taxon>
        <taxon>Polyneoptera</taxon>
        <taxon>Phasmatodea</taxon>
        <taxon>Verophasmatodea</taxon>
        <taxon>Anareolatae</taxon>
        <taxon>Phasmatidae</taxon>
        <taxon>Eurycanthinae</taxon>
        <taxon>Dryococelus</taxon>
    </lineage>
</organism>
<feature type="domain" description="PiggyBac transposable element-derived protein" evidence="1">
    <location>
        <begin position="84"/>
        <end position="276"/>
    </location>
</feature>
<keyword evidence="3" id="KW-1185">Reference proteome</keyword>
<dbReference type="EMBL" id="JARBHB010000002">
    <property type="protein sequence ID" value="KAJ8891781.1"/>
    <property type="molecule type" value="Genomic_DNA"/>
</dbReference>
<dbReference type="InterPro" id="IPR052638">
    <property type="entry name" value="PiggyBac_TE-derived"/>
</dbReference>
<dbReference type="PANTHER" id="PTHR47055:SF3">
    <property type="entry name" value="PHORBOL-ESTER_DAG-TYPE DOMAIN-CONTAINING PROTEIN"/>
    <property type="match status" value="1"/>
</dbReference>
<name>A0ABQ9I565_9NEOP</name>
<evidence type="ECO:0000313" key="2">
    <source>
        <dbReference type="EMBL" id="KAJ8891781.1"/>
    </source>
</evidence>